<keyword evidence="9 20" id="KW-0132">Cell division</keyword>
<dbReference type="EMBL" id="JBHTJN010000011">
    <property type="protein sequence ID" value="MFD0966470.1"/>
    <property type="molecule type" value="Genomic_DNA"/>
</dbReference>
<sequence length="341" mass="38326">MADLTHFHTFGIATEAKKVVKITSLEQVKPEWDEAKKEKIPLLILGQGSNVLFTENFNGIVLLNRLEGIEHREDDNYHYLHVKGGENWHHLVQWSISQGIFGLENLALIPGCAGSAPIQNIGAYGVEFKDVCDYVEVWDIEKETAFSLSCEQCQFGYRDSIFKHQYGEGFIISAIGLKLPKNWQPVLKYGFLAKLEPHLISAQILFEKICSVRKSKLPDPISCGNAGSFFKNPVISEQDFQLLQQEYADIPYFPQKERKVKLAAGWLIDKCGLKNYQIGGAAVHQDQALVLINKNNATASDVIELAHHIRRSVAIKFNVYLQPEVRFIGANGEINSELAIS</sequence>
<dbReference type="InterPro" id="IPR016169">
    <property type="entry name" value="FAD-bd_PCMH_sub2"/>
</dbReference>
<keyword evidence="16 20" id="KW-0131">Cell cycle</keyword>
<evidence type="ECO:0000256" key="15">
    <source>
        <dbReference type="ARBA" id="ARBA00023002"/>
    </source>
</evidence>
<keyword evidence="8 20" id="KW-0963">Cytoplasm</keyword>
<feature type="active site" evidence="20">
    <location>
        <position position="158"/>
    </location>
</feature>
<evidence type="ECO:0000259" key="21">
    <source>
        <dbReference type="PROSITE" id="PS51387"/>
    </source>
</evidence>
<evidence type="ECO:0000313" key="23">
    <source>
        <dbReference type="Proteomes" id="UP001596996"/>
    </source>
</evidence>
<evidence type="ECO:0000256" key="14">
    <source>
        <dbReference type="ARBA" id="ARBA00022984"/>
    </source>
</evidence>
<feature type="active site" evidence="20">
    <location>
        <position position="324"/>
    </location>
</feature>
<dbReference type="InterPro" id="IPR016167">
    <property type="entry name" value="FAD-bd_PCMH_sub1"/>
</dbReference>
<dbReference type="PANTHER" id="PTHR21071:SF4">
    <property type="entry name" value="UDP-N-ACETYLENOLPYRUVOYLGLUCOSAMINE REDUCTASE"/>
    <property type="match status" value="1"/>
</dbReference>
<evidence type="ECO:0000256" key="16">
    <source>
        <dbReference type="ARBA" id="ARBA00023306"/>
    </source>
</evidence>
<evidence type="ECO:0000256" key="12">
    <source>
        <dbReference type="ARBA" id="ARBA00022857"/>
    </source>
</evidence>
<dbReference type="HAMAP" id="MF_00037">
    <property type="entry name" value="MurB"/>
    <property type="match status" value="1"/>
</dbReference>
<protein>
    <recommendedName>
        <fullName evidence="7 20">UDP-N-acetylenolpyruvoylglucosamine reductase</fullName>
        <ecNumber evidence="6 20">1.3.1.98</ecNumber>
    </recommendedName>
    <alternativeName>
        <fullName evidence="18 20">UDP-N-acetylmuramate dehydrogenase</fullName>
    </alternativeName>
</protein>
<dbReference type="GO" id="GO:0008762">
    <property type="term" value="F:UDP-N-acetylmuramate dehydrogenase activity"/>
    <property type="evidence" value="ECO:0007669"/>
    <property type="project" value="UniProtKB-EC"/>
</dbReference>
<evidence type="ECO:0000256" key="20">
    <source>
        <dbReference type="HAMAP-Rule" id="MF_00037"/>
    </source>
</evidence>
<comment type="caution">
    <text evidence="22">The sequence shown here is derived from an EMBL/GenBank/DDBJ whole genome shotgun (WGS) entry which is preliminary data.</text>
</comment>
<dbReference type="Proteomes" id="UP001596996">
    <property type="component" value="Unassembled WGS sequence"/>
</dbReference>
<comment type="pathway">
    <text evidence="4 20">Cell wall biogenesis; peptidoglycan biosynthesis.</text>
</comment>
<keyword evidence="17 20" id="KW-0961">Cell wall biogenesis/degradation</keyword>
<dbReference type="InterPro" id="IPR003170">
    <property type="entry name" value="MurB"/>
</dbReference>
<dbReference type="NCBIfam" id="TIGR00179">
    <property type="entry name" value="murB"/>
    <property type="match status" value="1"/>
</dbReference>
<keyword evidence="10 20" id="KW-0285">Flavoprotein</keyword>
<evidence type="ECO:0000256" key="8">
    <source>
        <dbReference type="ARBA" id="ARBA00022490"/>
    </source>
</evidence>
<evidence type="ECO:0000256" key="18">
    <source>
        <dbReference type="ARBA" id="ARBA00031026"/>
    </source>
</evidence>
<evidence type="ECO:0000256" key="6">
    <source>
        <dbReference type="ARBA" id="ARBA00012518"/>
    </source>
</evidence>
<comment type="similarity">
    <text evidence="5 20">Belongs to the MurB family.</text>
</comment>
<dbReference type="InterPro" id="IPR016166">
    <property type="entry name" value="FAD-bd_PCMH"/>
</dbReference>
<dbReference type="Gene3D" id="3.30.465.10">
    <property type="match status" value="1"/>
</dbReference>
<accession>A0ABW3IA85</accession>
<keyword evidence="11 20" id="KW-0274">FAD</keyword>
<name>A0ABW3IA85_9PAST</name>
<dbReference type="PANTHER" id="PTHR21071">
    <property type="entry name" value="UDP-N-ACETYLENOLPYRUVOYLGLUCOSAMINE REDUCTASE"/>
    <property type="match status" value="1"/>
</dbReference>
<gene>
    <name evidence="20 22" type="primary">murB</name>
    <name evidence="22" type="ORF">ACFQ02_06395</name>
</gene>
<keyword evidence="12 20" id="KW-0521">NADP</keyword>
<evidence type="ECO:0000256" key="9">
    <source>
        <dbReference type="ARBA" id="ARBA00022618"/>
    </source>
</evidence>
<dbReference type="SUPFAM" id="SSF56176">
    <property type="entry name" value="FAD-binding/transporter-associated domain-like"/>
    <property type="match status" value="1"/>
</dbReference>
<keyword evidence="15 20" id="KW-0560">Oxidoreductase</keyword>
<keyword evidence="13 20" id="KW-0133">Cell shape</keyword>
<evidence type="ECO:0000256" key="19">
    <source>
        <dbReference type="ARBA" id="ARBA00048914"/>
    </source>
</evidence>
<proteinExistence type="inferred from homology"/>
<dbReference type="Gene3D" id="3.90.78.10">
    <property type="entry name" value="UDP-N-acetylenolpyruvoylglucosamine reductase, C-terminal domain"/>
    <property type="match status" value="1"/>
</dbReference>
<evidence type="ECO:0000256" key="10">
    <source>
        <dbReference type="ARBA" id="ARBA00022630"/>
    </source>
</evidence>
<evidence type="ECO:0000313" key="22">
    <source>
        <dbReference type="EMBL" id="MFD0966470.1"/>
    </source>
</evidence>
<dbReference type="EC" id="1.3.1.98" evidence="6 20"/>
<evidence type="ECO:0000256" key="13">
    <source>
        <dbReference type="ARBA" id="ARBA00022960"/>
    </source>
</evidence>
<evidence type="ECO:0000256" key="1">
    <source>
        <dbReference type="ARBA" id="ARBA00001974"/>
    </source>
</evidence>
<dbReference type="InterPro" id="IPR036635">
    <property type="entry name" value="MurB_C_sf"/>
</dbReference>
<dbReference type="InterPro" id="IPR011601">
    <property type="entry name" value="MurB_C"/>
</dbReference>
<dbReference type="InterPro" id="IPR036318">
    <property type="entry name" value="FAD-bd_PCMH-like_sf"/>
</dbReference>
<dbReference type="NCBIfam" id="NF000755">
    <property type="entry name" value="PRK00046.1"/>
    <property type="match status" value="1"/>
</dbReference>
<dbReference type="SUPFAM" id="SSF56194">
    <property type="entry name" value="Uridine diphospho-N-Acetylenolpyruvylglucosamine reductase, MurB, C-terminal domain"/>
    <property type="match status" value="1"/>
</dbReference>
<keyword evidence="14 20" id="KW-0573">Peptidoglycan synthesis</keyword>
<comment type="catalytic activity">
    <reaction evidence="19 20">
        <text>UDP-N-acetyl-alpha-D-muramate + NADP(+) = UDP-N-acetyl-3-O-(1-carboxyvinyl)-alpha-D-glucosamine + NADPH + H(+)</text>
        <dbReference type="Rhea" id="RHEA:12248"/>
        <dbReference type="ChEBI" id="CHEBI:15378"/>
        <dbReference type="ChEBI" id="CHEBI:57783"/>
        <dbReference type="ChEBI" id="CHEBI:58349"/>
        <dbReference type="ChEBI" id="CHEBI:68483"/>
        <dbReference type="ChEBI" id="CHEBI:70757"/>
        <dbReference type="EC" id="1.3.1.98"/>
    </reaction>
</comment>
<feature type="domain" description="FAD-binding PCMH-type" evidence="21">
    <location>
        <begin position="12"/>
        <end position="182"/>
    </location>
</feature>
<evidence type="ECO:0000256" key="4">
    <source>
        <dbReference type="ARBA" id="ARBA00004752"/>
    </source>
</evidence>
<comment type="function">
    <text evidence="2 20">Cell wall formation.</text>
</comment>
<evidence type="ECO:0000256" key="11">
    <source>
        <dbReference type="ARBA" id="ARBA00022827"/>
    </source>
</evidence>
<evidence type="ECO:0000256" key="7">
    <source>
        <dbReference type="ARBA" id="ARBA00015188"/>
    </source>
</evidence>
<comment type="cofactor">
    <cofactor evidence="1 20">
        <name>FAD</name>
        <dbReference type="ChEBI" id="CHEBI:57692"/>
    </cofactor>
</comment>
<dbReference type="Gene3D" id="3.30.43.10">
    <property type="entry name" value="Uridine Diphospho-n-acetylenolpyruvylglucosamine Reductase, domain 2"/>
    <property type="match status" value="1"/>
</dbReference>
<evidence type="ECO:0000256" key="5">
    <source>
        <dbReference type="ARBA" id="ARBA00010485"/>
    </source>
</evidence>
<evidence type="ECO:0000256" key="17">
    <source>
        <dbReference type="ARBA" id="ARBA00023316"/>
    </source>
</evidence>
<organism evidence="22 23">
    <name type="scientific">Seminibacterium arietis</name>
    <dbReference type="NCBI Taxonomy" id="1173502"/>
    <lineage>
        <taxon>Bacteria</taxon>
        <taxon>Pseudomonadati</taxon>
        <taxon>Pseudomonadota</taxon>
        <taxon>Gammaproteobacteria</taxon>
        <taxon>Pasteurellales</taxon>
        <taxon>Pasteurellaceae</taxon>
        <taxon>Seminibacterium</taxon>
    </lineage>
</organism>
<reference evidence="23" key="1">
    <citation type="journal article" date="2019" name="Int. J. Syst. Evol. Microbiol.">
        <title>The Global Catalogue of Microorganisms (GCM) 10K type strain sequencing project: providing services to taxonomists for standard genome sequencing and annotation.</title>
        <authorList>
            <consortium name="The Broad Institute Genomics Platform"/>
            <consortium name="The Broad Institute Genome Sequencing Center for Infectious Disease"/>
            <person name="Wu L."/>
            <person name="Ma J."/>
        </authorList>
    </citation>
    <scope>NUCLEOTIDE SEQUENCE [LARGE SCALE GENOMIC DNA]</scope>
    <source>
        <strain evidence="23">CCUG 61707</strain>
    </source>
</reference>
<comment type="subcellular location">
    <subcellularLocation>
        <location evidence="3 20">Cytoplasm</location>
    </subcellularLocation>
</comment>
<keyword evidence="23" id="KW-1185">Reference proteome</keyword>
<dbReference type="Pfam" id="PF02873">
    <property type="entry name" value="MurB_C"/>
    <property type="match status" value="1"/>
</dbReference>
<dbReference type="RefSeq" id="WP_380820750.1">
    <property type="nucleotide sequence ID" value="NZ_JBHTJN010000011.1"/>
</dbReference>
<feature type="active site" description="Proton donor" evidence="20">
    <location>
        <position position="228"/>
    </location>
</feature>
<evidence type="ECO:0000256" key="3">
    <source>
        <dbReference type="ARBA" id="ARBA00004496"/>
    </source>
</evidence>
<dbReference type="InterPro" id="IPR006094">
    <property type="entry name" value="Oxid_FAD_bind_N"/>
</dbReference>
<dbReference type="Pfam" id="PF01565">
    <property type="entry name" value="FAD_binding_4"/>
    <property type="match status" value="1"/>
</dbReference>
<evidence type="ECO:0000256" key="2">
    <source>
        <dbReference type="ARBA" id="ARBA00003921"/>
    </source>
</evidence>
<dbReference type="PROSITE" id="PS51387">
    <property type="entry name" value="FAD_PCMH"/>
    <property type="match status" value="1"/>
</dbReference>